<reference evidence="1" key="2">
    <citation type="submission" date="2015-06" db="UniProtKB">
        <authorList>
            <consortium name="EnsemblProtists"/>
        </authorList>
    </citation>
    <scope>IDENTIFICATION</scope>
    <source>
        <strain evidence="1">Emoy2</strain>
    </source>
</reference>
<dbReference type="Proteomes" id="UP000011713">
    <property type="component" value="Unassembled WGS sequence"/>
</dbReference>
<protein>
    <submittedName>
        <fullName evidence="1">Uncharacterized protein</fullName>
    </submittedName>
</protein>
<name>M4BJL4_HYAAE</name>
<reference evidence="2" key="1">
    <citation type="journal article" date="2010" name="Science">
        <title>Signatures of adaptation to obligate biotrophy in the Hyaloperonospora arabidopsidis genome.</title>
        <authorList>
            <person name="Baxter L."/>
            <person name="Tripathy S."/>
            <person name="Ishaque N."/>
            <person name="Boot N."/>
            <person name="Cabral A."/>
            <person name="Kemen E."/>
            <person name="Thines M."/>
            <person name="Ah-Fong A."/>
            <person name="Anderson R."/>
            <person name="Badejoko W."/>
            <person name="Bittner-Eddy P."/>
            <person name="Boore J.L."/>
            <person name="Chibucos M.C."/>
            <person name="Coates M."/>
            <person name="Dehal P."/>
            <person name="Delehaunty K."/>
            <person name="Dong S."/>
            <person name="Downton P."/>
            <person name="Dumas B."/>
            <person name="Fabro G."/>
            <person name="Fronick C."/>
            <person name="Fuerstenberg S.I."/>
            <person name="Fulton L."/>
            <person name="Gaulin E."/>
            <person name="Govers F."/>
            <person name="Hughes L."/>
            <person name="Humphray S."/>
            <person name="Jiang R.H."/>
            <person name="Judelson H."/>
            <person name="Kamoun S."/>
            <person name="Kyung K."/>
            <person name="Meijer H."/>
            <person name="Minx P."/>
            <person name="Morris P."/>
            <person name="Nelson J."/>
            <person name="Phuntumart V."/>
            <person name="Qutob D."/>
            <person name="Rehmany A."/>
            <person name="Rougon-Cardoso A."/>
            <person name="Ryden P."/>
            <person name="Torto-Alalibo T."/>
            <person name="Studholme D."/>
            <person name="Wang Y."/>
            <person name="Win J."/>
            <person name="Wood J."/>
            <person name="Clifton S.W."/>
            <person name="Rogers J."/>
            <person name="Van den Ackerveken G."/>
            <person name="Jones J.D."/>
            <person name="McDowell J.M."/>
            <person name="Beynon J."/>
            <person name="Tyler B.M."/>
        </authorList>
    </citation>
    <scope>NUCLEOTIDE SEQUENCE [LARGE SCALE GENOMIC DNA]</scope>
    <source>
        <strain evidence="2">Emoy2</strain>
    </source>
</reference>
<accession>M4BJL4</accession>
<proteinExistence type="predicted"/>
<dbReference type="VEuPathDB" id="FungiDB:HpaG806593"/>
<organism evidence="1 2">
    <name type="scientific">Hyaloperonospora arabidopsidis (strain Emoy2)</name>
    <name type="common">Downy mildew agent</name>
    <name type="synonym">Peronospora arabidopsidis</name>
    <dbReference type="NCBI Taxonomy" id="559515"/>
    <lineage>
        <taxon>Eukaryota</taxon>
        <taxon>Sar</taxon>
        <taxon>Stramenopiles</taxon>
        <taxon>Oomycota</taxon>
        <taxon>Peronosporomycetes</taxon>
        <taxon>Peronosporales</taxon>
        <taxon>Peronosporaceae</taxon>
        <taxon>Hyaloperonospora</taxon>
    </lineage>
</organism>
<evidence type="ECO:0000313" key="2">
    <source>
        <dbReference type="Proteomes" id="UP000011713"/>
    </source>
</evidence>
<dbReference type="HOGENOM" id="CLU_2927522_0_0_1"/>
<dbReference type="EMBL" id="JH598326">
    <property type="status" value="NOT_ANNOTATED_CDS"/>
    <property type="molecule type" value="Genomic_DNA"/>
</dbReference>
<sequence>MASTGGVRGPSRCLPVGLQTTSRIYSATCRKTASFSRPTRSFIGFLGRSLTLRRIAKSQRR</sequence>
<dbReference type="InParanoid" id="M4BJL4"/>
<dbReference type="AlphaFoldDB" id="M4BJL4"/>
<keyword evidence="2" id="KW-1185">Reference proteome</keyword>
<dbReference type="EnsemblProtists" id="HpaT806593">
    <property type="protein sequence ID" value="HpaP806593"/>
    <property type="gene ID" value="HpaG806593"/>
</dbReference>
<evidence type="ECO:0000313" key="1">
    <source>
        <dbReference type="EnsemblProtists" id="HpaP806593"/>
    </source>
</evidence>